<protein>
    <recommendedName>
        <fullName evidence="3">Ribosome maturation factor RimP</fullName>
    </recommendedName>
</protein>
<dbReference type="EMBL" id="BLLL01000014">
    <property type="protein sequence ID" value="GFH63392.1"/>
    <property type="molecule type" value="Genomic_DNA"/>
</dbReference>
<dbReference type="SUPFAM" id="SSF75420">
    <property type="entry name" value="YhbC-like, N-terminal domain"/>
    <property type="match status" value="1"/>
</dbReference>
<feature type="domain" description="Ribosome maturation factor RimP N-terminal" evidence="4">
    <location>
        <begin position="14"/>
        <end position="106"/>
    </location>
</feature>
<dbReference type="GO" id="GO:0005829">
    <property type="term" value="C:cytosol"/>
    <property type="evidence" value="ECO:0007669"/>
    <property type="project" value="TreeGrafter"/>
</dbReference>
<dbReference type="Pfam" id="PF02576">
    <property type="entry name" value="RimP_N"/>
    <property type="match status" value="1"/>
</dbReference>
<keyword evidence="1 3" id="KW-0963">Cytoplasm</keyword>
<accession>A0A6L2R7D9</accession>
<evidence type="ECO:0000313" key="6">
    <source>
        <dbReference type="Proteomes" id="UP000505077"/>
    </source>
</evidence>
<dbReference type="PANTHER" id="PTHR33867:SF1">
    <property type="entry name" value="RIBOSOME MATURATION FACTOR RIMP"/>
    <property type="match status" value="1"/>
</dbReference>
<dbReference type="HAMAP" id="MF_01077">
    <property type="entry name" value="RimP"/>
    <property type="match status" value="1"/>
</dbReference>
<dbReference type="AlphaFoldDB" id="A0A6L2R7D9"/>
<dbReference type="PANTHER" id="PTHR33867">
    <property type="entry name" value="RIBOSOME MATURATION FACTOR RIMP"/>
    <property type="match status" value="1"/>
</dbReference>
<sequence length="237" mass="25226">MSETAIKECIVRLAEPLAHALGLVVWGVEIARGYRTIIRLFIDVPLSCRDTCLSPAPSEASVAVSSATVSASVGMCEKISRALELALEVEDCLSNSYVLEVSTPGLSRVFFTREQMRPYLGDIVEARLHTALPAETGNAGKNAAGNSSAPRKLWLGKLINVTDTAFVIAPVVLSPAGEGISENMSPVCLPWQAVRRVNRVHIFPVPAKPGKSPKKRTTLETAICTPPVAAVGGTHES</sequence>
<dbReference type="GO" id="GO:0000028">
    <property type="term" value="P:ribosomal small subunit assembly"/>
    <property type="evidence" value="ECO:0007669"/>
    <property type="project" value="TreeGrafter"/>
</dbReference>
<organism evidence="5 6">
    <name type="scientific">Candidatus Desulfovibrio kirbyi</name>
    <dbReference type="NCBI Taxonomy" id="2696086"/>
    <lineage>
        <taxon>Bacteria</taxon>
        <taxon>Pseudomonadati</taxon>
        <taxon>Thermodesulfobacteriota</taxon>
        <taxon>Desulfovibrionia</taxon>
        <taxon>Desulfovibrionales</taxon>
        <taxon>Desulfovibrionaceae</taxon>
        <taxon>Desulfovibrio</taxon>
    </lineage>
</organism>
<gene>
    <name evidence="3 5" type="primary">rimP</name>
    <name evidence="5" type="ORF">ZNDK_1163</name>
</gene>
<evidence type="ECO:0000256" key="3">
    <source>
        <dbReference type="HAMAP-Rule" id="MF_01077"/>
    </source>
</evidence>
<evidence type="ECO:0000256" key="2">
    <source>
        <dbReference type="ARBA" id="ARBA00022517"/>
    </source>
</evidence>
<comment type="subcellular location">
    <subcellularLocation>
        <location evidence="3">Cytoplasm</location>
    </subcellularLocation>
</comment>
<comment type="caution">
    <text evidence="5">The sequence shown here is derived from an EMBL/GenBank/DDBJ whole genome shotgun (WGS) entry which is preliminary data.</text>
</comment>
<name>A0A6L2R7D9_9BACT</name>
<reference evidence="5 6" key="1">
    <citation type="journal article" date="2020" name="ISME J.">
        <title>Parallel Reductive Genome Evolution in Desulfovibrio Ectosymbionts Independently Acquired by Trichonympha Protists in the Termite Gut.</title>
        <authorList>
            <person name="Takeuchi M."/>
            <person name="Kuwahara H."/>
            <person name="Murakami T."/>
            <person name="Takahashi K."/>
            <person name="Kajitani R."/>
            <person name="Toyoda A."/>
            <person name="Itoh T."/>
            <person name="Ohkuma M."/>
            <person name="Hongoh Y."/>
        </authorList>
    </citation>
    <scope>NUCLEOTIDE SEQUENCE [LARGE SCALE GENOMIC DNA]</scope>
    <source>
        <strain evidence="5">ZnDsv-02</strain>
    </source>
</reference>
<dbReference type="Gene3D" id="3.30.300.70">
    <property type="entry name" value="RimP-like superfamily, N-terminal"/>
    <property type="match status" value="1"/>
</dbReference>
<proteinExistence type="inferred from homology"/>
<dbReference type="InterPro" id="IPR035956">
    <property type="entry name" value="RimP_N_sf"/>
</dbReference>
<comment type="similarity">
    <text evidence="3">Belongs to the RimP family.</text>
</comment>
<dbReference type="GO" id="GO:0006412">
    <property type="term" value="P:translation"/>
    <property type="evidence" value="ECO:0007669"/>
    <property type="project" value="TreeGrafter"/>
</dbReference>
<dbReference type="InterPro" id="IPR028989">
    <property type="entry name" value="RimP_N"/>
</dbReference>
<comment type="function">
    <text evidence="3">Required for maturation of 30S ribosomal subunits.</text>
</comment>
<keyword evidence="2 3" id="KW-0690">Ribosome biogenesis</keyword>
<dbReference type="InterPro" id="IPR003728">
    <property type="entry name" value="Ribosome_maturation_RimP"/>
</dbReference>
<evidence type="ECO:0000256" key="1">
    <source>
        <dbReference type="ARBA" id="ARBA00022490"/>
    </source>
</evidence>
<dbReference type="Proteomes" id="UP000505077">
    <property type="component" value="Unassembled WGS sequence"/>
</dbReference>
<evidence type="ECO:0000313" key="5">
    <source>
        <dbReference type="EMBL" id="GFH63392.1"/>
    </source>
</evidence>
<evidence type="ECO:0000259" key="4">
    <source>
        <dbReference type="Pfam" id="PF02576"/>
    </source>
</evidence>